<dbReference type="InterPro" id="IPR014710">
    <property type="entry name" value="RmlC-like_jellyroll"/>
</dbReference>
<dbReference type="SUPFAM" id="SSF51182">
    <property type="entry name" value="RmlC-like cupins"/>
    <property type="match status" value="1"/>
</dbReference>
<sequence length="268" mass="28345">MAARPYDRTPGPRGIPEDLPDHAGRGLPGGVELYHLGPDGSIVLADREGSRELGPERDFLRFIDDGQFAHYLVGDAGTSPERPSNATVKLGVVGPRSAFTPHAHGGEHFVLSLGHAACGLYDPDRGRVAEVPLVPGMLIRIPEMMPHSFANRGDTPLTILAANTGYGIDHEDYAITAAEAEHRAALSAGRPGRAGPRTAPRGLPEGAAPRAATAAAIAAGTASYYRDLAAALRDIERAQQDHGVAGTTVRERLAAWLRRAATALEVRR</sequence>
<feature type="region of interest" description="Disordered" evidence="1">
    <location>
        <begin position="1"/>
        <end position="26"/>
    </location>
</feature>
<name>A0A5P2CXE6_STRVZ</name>
<evidence type="ECO:0000256" key="1">
    <source>
        <dbReference type="SAM" id="MobiDB-lite"/>
    </source>
</evidence>
<dbReference type="RefSeq" id="WP_150205821.1">
    <property type="nucleotide sequence ID" value="NZ_CP029190.1"/>
</dbReference>
<dbReference type="EMBL" id="CP029190">
    <property type="protein sequence ID" value="QES46940.1"/>
    <property type="molecule type" value="Genomic_DNA"/>
</dbReference>
<feature type="region of interest" description="Disordered" evidence="1">
    <location>
        <begin position="186"/>
        <end position="206"/>
    </location>
</feature>
<dbReference type="Gene3D" id="2.60.120.10">
    <property type="entry name" value="Jelly Rolls"/>
    <property type="match status" value="1"/>
</dbReference>
<dbReference type="OrthoDB" id="4090458at2"/>
<dbReference type="AlphaFoldDB" id="A0A5P2CXE6"/>
<reference evidence="2 3" key="1">
    <citation type="submission" date="2018-05" db="EMBL/GenBank/DDBJ databases">
        <title>Streptomyces venezuelae.</title>
        <authorList>
            <person name="Kim W."/>
            <person name="Lee N."/>
            <person name="Cho B.-K."/>
        </authorList>
    </citation>
    <scope>NUCLEOTIDE SEQUENCE [LARGE SCALE GENOMIC DNA]</scope>
    <source>
        <strain evidence="2 3">ATCC 21782</strain>
    </source>
</reference>
<feature type="compositionally biased region" description="Basic and acidic residues" evidence="1">
    <location>
        <begin position="15"/>
        <end position="24"/>
    </location>
</feature>
<evidence type="ECO:0000313" key="2">
    <source>
        <dbReference type="EMBL" id="QES46940.1"/>
    </source>
</evidence>
<dbReference type="InterPro" id="IPR011051">
    <property type="entry name" value="RmlC_Cupin_sf"/>
</dbReference>
<gene>
    <name evidence="2" type="ORF">DEJ50_02820</name>
</gene>
<proteinExistence type="predicted"/>
<evidence type="ECO:0008006" key="4">
    <source>
        <dbReference type="Google" id="ProtNLM"/>
    </source>
</evidence>
<accession>A0A5P2CXE6</accession>
<evidence type="ECO:0000313" key="3">
    <source>
        <dbReference type="Proteomes" id="UP000325211"/>
    </source>
</evidence>
<organism evidence="2 3">
    <name type="scientific">Streptomyces venezuelae</name>
    <dbReference type="NCBI Taxonomy" id="54571"/>
    <lineage>
        <taxon>Bacteria</taxon>
        <taxon>Bacillati</taxon>
        <taxon>Actinomycetota</taxon>
        <taxon>Actinomycetes</taxon>
        <taxon>Kitasatosporales</taxon>
        <taxon>Streptomycetaceae</taxon>
        <taxon>Streptomyces</taxon>
    </lineage>
</organism>
<protein>
    <recommendedName>
        <fullName evidence="4">Cupin domain-containing protein</fullName>
    </recommendedName>
</protein>
<dbReference type="Proteomes" id="UP000325211">
    <property type="component" value="Chromosome"/>
</dbReference>